<dbReference type="EMBL" id="JACHJP010000002">
    <property type="protein sequence ID" value="MBB4915215.1"/>
    <property type="molecule type" value="Genomic_DNA"/>
</dbReference>
<sequence>MVQWGVAPSDREKTDTFGLGERVDGRWFRKIGCFRFMRSDGVRAVPQVLLAL</sequence>
<organism evidence="1 2">
    <name type="scientific">Streptosporangium saharense</name>
    <dbReference type="NCBI Taxonomy" id="1706840"/>
    <lineage>
        <taxon>Bacteria</taxon>
        <taxon>Bacillati</taxon>
        <taxon>Actinomycetota</taxon>
        <taxon>Actinomycetes</taxon>
        <taxon>Streptosporangiales</taxon>
        <taxon>Streptosporangiaceae</taxon>
        <taxon>Streptosporangium</taxon>
    </lineage>
</organism>
<evidence type="ECO:0000313" key="1">
    <source>
        <dbReference type="EMBL" id="MBB4915215.1"/>
    </source>
</evidence>
<gene>
    <name evidence="1" type="ORF">FHS44_002300</name>
</gene>
<proteinExistence type="predicted"/>
<reference evidence="1 2" key="1">
    <citation type="submission" date="2020-08" db="EMBL/GenBank/DDBJ databases">
        <title>Genomic Encyclopedia of Type Strains, Phase III (KMG-III): the genomes of soil and plant-associated and newly described type strains.</title>
        <authorList>
            <person name="Whitman W."/>
        </authorList>
    </citation>
    <scope>NUCLEOTIDE SEQUENCE [LARGE SCALE GENOMIC DNA]</scope>
    <source>
        <strain evidence="1 2">CECT 8840</strain>
    </source>
</reference>
<accession>A0A7W7QKE1</accession>
<dbReference type="AlphaFoldDB" id="A0A7W7QKE1"/>
<name>A0A7W7QKE1_9ACTN</name>
<keyword evidence="2" id="KW-1185">Reference proteome</keyword>
<comment type="caution">
    <text evidence="1">The sequence shown here is derived from an EMBL/GenBank/DDBJ whole genome shotgun (WGS) entry which is preliminary data.</text>
</comment>
<protein>
    <submittedName>
        <fullName evidence="1">Uncharacterized protein</fullName>
    </submittedName>
</protein>
<dbReference type="Proteomes" id="UP000552644">
    <property type="component" value="Unassembled WGS sequence"/>
</dbReference>
<evidence type="ECO:0000313" key="2">
    <source>
        <dbReference type="Proteomes" id="UP000552644"/>
    </source>
</evidence>